<dbReference type="OrthoDB" id="7695767at2759"/>
<evidence type="ECO:0000313" key="3">
    <source>
        <dbReference type="Proteomes" id="UP000215335"/>
    </source>
</evidence>
<dbReference type="AlphaFoldDB" id="A0A232EPA6"/>
<accession>A0A232EPA6</accession>
<keyword evidence="3" id="KW-1185">Reference proteome</keyword>
<dbReference type="Pfam" id="PF21787">
    <property type="entry name" value="TNP-like_RNaseH_N"/>
    <property type="match status" value="1"/>
</dbReference>
<comment type="caution">
    <text evidence="2">The sequence shown here is derived from an EMBL/GenBank/DDBJ whole genome shotgun (WGS) entry which is preliminary data.</text>
</comment>
<gene>
    <name evidence="2" type="ORF">TSAR_000281</name>
</gene>
<dbReference type="STRING" id="543379.A0A232EPA6"/>
<sequence length="96" mass="10604">MKDSDVHVAFNRQNLKVEGFTDLGKYTPEHQKSVKGDHALVMMFQPFKGKWVQTLGCFLSKGSANGTVLHQIMTEAIIIAEKTRLRVDGIANDGAS</sequence>
<evidence type="ECO:0000313" key="2">
    <source>
        <dbReference type="EMBL" id="OXU20162.1"/>
    </source>
</evidence>
<organism evidence="2 3">
    <name type="scientific">Trichomalopsis sarcophagae</name>
    <dbReference type="NCBI Taxonomy" id="543379"/>
    <lineage>
        <taxon>Eukaryota</taxon>
        <taxon>Metazoa</taxon>
        <taxon>Ecdysozoa</taxon>
        <taxon>Arthropoda</taxon>
        <taxon>Hexapoda</taxon>
        <taxon>Insecta</taxon>
        <taxon>Pterygota</taxon>
        <taxon>Neoptera</taxon>
        <taxon>Endopterygota</taxon>
        <taxon>Hymenoptera</taxon>
        <taxon>Apocrita</taxon>
        <taxon>Proctotrupomorpha</taxon>
        <taxon>Chalcidoidea</taxon>
        <taxon>Pteromalidae</taxon>
        <taxon>Pteromalinae</taxon>
        <taxon>Trichomalopsis</taxon>
    </lineage>
</organism>
<reference evidence="2 3" key="1">
    <citation type="journal article" date="2017" name="Curr. Biol.">
        <title>The Evolution of Venom by Co-option of Single-Copy Genes.</title>
        <authorList>
            <person name="Martinson E.O."/>
            <person name="Mrinalini"/>
            <person name="Kelkar Y.D."/>
            <person name="Chang C.H."/>
            <person name="Werren J.H."/>
        </authorList>
    </citation>
    <scope>NUCLEOTIDE SEQUENCE [LARGE SCALE GENOMIC DNA]</scope>
    <source>
        <strain evidence="2 3">Alberta</strain>
        <tissue evidence="2">Whole body</tissue>
    </source>
</reference>
<dbReference type="InterPro" id="IPR048365">
    <property type="entry name" value="TNP-like_RNaseH_N"/>
</dbReference>
<feature type="domain" description="Transposable element P transposase-like RNase H" evidence="1">
    <location>
        <begin position="7"/>
        <end position="96"/>
    </location>
</feature>
<proteinExistence type="predicted"/>
<name>A0A232EPA6_9HYME</name>
<evidence type="ECO:0000259" key="1">
    <source>
        <dbReference type="Pfam" id="PF21787"/>
    </source>
</evidence>
<dbReference type="EMBL" id="NNAY01002992">
    <property type="protein sequence ID" value="OXU20162.1"/>
    <property type="molecule type" value="Genomic_DNA"/>
</dbReference>
<protein>
    <recommendedName>
        <fullName evidence="1">Transposable element P transposase-like RNase H domain-containing protein</fullName>
    </recommendedName>
</protein>
<dbReference type="Proteomes" id="UP000215335">
    <property type="component" value="Unassembled WGS sequence"/>
</dbReference>